<name>B4RCG1_PHEZH</name>
<evidence type="ECO:0000313" key="3">
    <source>
        <dbReference type="EMBL" id="ACG76560.1"/>
    </source>
</evidence>
<dbReference type="Pfam" id="PF13472">
    <property type="entry name" value="Lipase_GDSL_2"/>
    <property type="match status" value="1"/>
</dbReference>
<sequence length="220" mass="22438">MPSRLTRRGLLALAAASAAAPGALAAPVRPAPIRRVSILGDSIAVGFGLPAGQALPARLQAELARLGVPARVTPAGRVGDTTAGGLRRLDRAAPAGTDLVVVALGGNDLLLGAEPREVRANLDAIVRRLKARGVRVVLAGVRAPPLLSGAWASAFDEAFASVARTHRVTFVPDMLAGVALNPRLNQRDGIHPNAAGVEVIARRLAPSVAKALMTGRTAAG</sequence>
<feature type="domain" description="SGNH hydrolase-type esterase" evidence="2">
    <location>
        <begin position="38"/>
        <end position="197"/>
    </location>
</feature>
<dbReference type="OrthoDB" id="9786188at2"/>
<dbReference type="STRING" id="450851.PHZ_c0146"/>
<evidence type="ECO:0000313" key="4">
    <source>
        <dbReference type="Proteomes" id="UP000001868"/>
    </source>
</evidence>
<keyword evidence="1" id="KW-0732">Signal</keyword>
<dbReference type="RefSeq" id="WP_012520708.1">
    <property type="nucleotide sequence ID" value="NC_011144.1"/>
</dbReference>
<dbReference type="CDD" id="cd01822">
    <property type="entry name" value="Lysophospholipase_L1_like"/>
    <property type="match status" value="1"/>
</dbReference>
<dbReference type="HOGENOM" id="CLU_051180_1_1_5"/>
<dbReference type="Proteomes" id="UP000001868">
    <property type="component" value="Chromosome"/>
</dbReference>
<dbReference type="InterPro" id="IPR006311">
    <property type="entry name" value="TAT_signal"/>
</dbReference>
<dbReference type="PANTHER" id="PTHR30383:SF24">
    <property type="entry name" value="THIOESTERASE 1_PROTEASE 1_LYSOPHOSPHOLIPASE L1"/>
    <property type="match status" value="1"/>
</dbReference>
<dbReference type="GO" id="GO:0004622">
    <property type="term" value="F:phosphatidylcholine lysophospholipase activity"/>
    <property type="evidence" value="ECO:0007669"/>
    <property type="project" value="TreeGrafter"/>
</dbReference>
<accession>B4RCG1</accession>
<dbReference type="SUPFAM" id="SSF52266">
    <property type="entry name" value="SGNH hydrolase"/>
    <property type="match status" value="1"/>
</dbReference>
<dbReference type="AlphaFoldDB" id="B4RCG1"/>
<dbReference type="KEGG" id="pzu:PHZ_c0146"/>
<reference evidence="3 4" key="1">
    <citation type="journal article" date="2008" name="BMC Genomics">
        <title>Complete genome of Phenylobacterium zucineum - a novel facultative intracellular bacterium isolated from human erythroleukemia cell line K562.</title>
        <authorList>
            <person name="Luo Y."/>
            <person name="Xu X."/>
            <person name="Ding Z."/>
            <person name="Liu Z."/>
            <person name="Zhang B."/>
            <person name="Yan Z."/>
            <person name="Sun J."/>
            <person name="Hu S."/>
            <person name="Hu X."/>
        </authorList>
    </citation>
    <scope>NUCLEOTIDE SEQUENCE [LARGE SCALE GENOMIC DNA]</scope>
    <source>
        <strain evidence="3 4">HLK1</strain>
    </source>
</reference>
<proteinExistence type="predicted"/>
<dbReference type="PANTHER" id="PTHR30383">
    <property type="entry name" value="THIOESTERASE 1/PROTEASE 1/LYSOPHOSPHOLIPASE L1"/>
    <property type="match status" value="1"/>
</dbReference>
<dbReference type="EMBL" id="CP000747">
    <property type="protein sequence ID" value="ACG76560.1"/>
    <property type="molecule type" value="Genomic_DNA"/>
</dbReference>
<dbReference type="eggNOG" id="COG2755">
    <property type="taxonomic scope" value="Bacteria"/>
</dbReference>
<dbReference type="InterPro" id="IPR036514">
    <property type="entry name" value="SGNH_hydro_sf"/>
</dbReference>
<dbReference type="InterPro" id="IPR051532">
    <property type="entry name" value="Ester_Hydrolysis_Enzymes"/>
</dbReference>
<feature type="signal peptide" evidence="1">
    <location>
        <begin position="1"/>
        <end position="25"/>
    </location>
</feature>
<dbReference type="InterPro" id="IPR013830">
    <property type="entry name" value="SGNH_hydro"/>
</dbReference>
<evidence type="ECO:0000256" key="1">
    <source>
        <dbReference type="SAM" id="SignalP"/>
    </source>
</evidence>
<protein>
    <submittedName>
        <fullName evidence="3">Acyl-CoA thioesterase I tesA</fullName>
    </submittedName>
</protein>
<gene>
    <name evidence="3" type="primary">tesA</name>
    <name evidence="3" type="ordered locus">PHZ_c0146</name>
</gene>
<dbReference type="PROSITE" id="PS51318">
    <property type="entry name" value="TAT"/>
    <property type="match status" value="1"/>
</dbReference>
<keyword evidence="4" id="KW-1185">Reference proteome</keyword>
<evidence type="ECO:0000259" key="2">
    <source>
        <dbReference type="Pfam" id="PF13472"/>
    </source>
</evidence>
<feature type="chain" id="PRO_5002825270" evidence="1">
    <location>
        <begin position="26"/>
        <end position="220"/>
    </location>
</feature>
<dbReference type="Gene3D" id="3.40.50.1110">
    <property type="entry name" value="SGNH hydrolase"/>
    <property type="match status" value="1"/>
</dbReference>
<organism evidence="3 4">
    <name type="scientific">Phenylobacterium zucineum (strain HLK1)</name>
    <dbReference type="NCBI Taxonomy" id="450851"/>
    <lineage>
        <taxon>Bacteria</taxon>
        <taxon>Pseudomonadati</taxon>
        <taxon>Pseudomonadota</taxon>
        <taxon>Alphaproteobacteria</taxon>
        <taxon>Caulobacterales</taxon>
        <taxon>Caulobacteraceae</taxon>
        <taxon>Phenylobacterium</taxon>
    </lineage>
</organism>